<dbReference type="WBParaSite" id="nRc.2.0.1.t13418-RA">
    <property type="protein sequence ID" value="nRc.2.0.1.t13418-RA"/>
    <property type="gene ID" value="nRc.2.0.1.g13418"/>
</dbReference>
<reference evidence="2" key="1">
    <citation type="submission" date="2022-11" db="UniProtKB">
        <authorList>
            <consortium name="WormBaseParasite"/>
        </authorList>
    </citation>
    <scope>IDENTIFICATION</scope>
</reference>
<protein>
    <submittedName>
        <fullName evidence="2">Ovule protein</fullName>
    </submittedName>
</protein>
<organism evidence="1 2">
    <name type="scientific">Romanomermis culicivorax</name>
    <name type="common">Nematode worm</name>
    <dbReference type="NCBI Taxonomy" id="13658"/>
    <lineage>
        <taxon>Eukaryota</taxon>
        <taxon>Metazoa</taxon>
        <taxon>Ecdysozoa</taxon>
        <taxon>Nematoda</taxon>
        <taxon>Enoplea</taxon>
        <taxon>Dorylaimia</taxon>
        <taxon>Mermithida</taxon>
        <taxon>Mermithoidea</taxon>
        <taxon>Mermithidae</taxon>
        <taxon>Romanomermis</taxon>
    </lineage>
</organism>
<dbReference type="AlphaFoldDB" id="A0A915IHU7"/>
<evidence type="ECO:0000313" key="2">
    <source>
        <dbReference type="WBParaSite" id="nRc.2.0.1.t13418-RA"/>
    </source>
</evidence>
<name>A0A915IHU7_ROMCU</name>
<proteinExistence type="predicted"/>
<keyword evidence="1" id="KW-1185">Reference proteome</keyword>
<accession>A0A915IHU7</accession>
<dbReference type="Proteomes" id="UP000887565">
    <property type="component" value="Unplaced"/>
</dbReference>
<sequence length="84" mass="9410">GKTWNCSKTKILLIKSIVNFESFPLKVPNLKLAINQSQAPPTSQPIRNLMLLNITGKERISQNVSCQAGKEYWLMCSATHHNDA</sequence>
<evidence type="ECO:0000313" key="1">
    <source>
        <dbReference type="Proteomes" id="UP000887565"/>
    </source>
</evidence>